<name>A0AA35P051_9SAUR</name>
<dbReference type="Proteomes" id="UP001178461">
    <property type="component" value="Chromosome 3"/>
</dbReference>
<protein>
    <submittedName>
        <fullName evidence="1">Uncharacterized protein</fullName>
    </submittedName>
</protein>
<dbReference type="EMBL" id="OX395128">
    <property type="protein sequence ID" value="CAI5770154.1"/>
    <property type="molecule type" value="Genomic_DNA"/>
</dbReference>
<evidence type="ECO:0000313" key="2">
    <source>
        <dbReference type="Proteomes" id="UP001178461"/>
    </source>
</evidence>
<reference evidence="1" key="1">
    <citation type="submission" date="2022-12" db="EMBL/GenBank/DDBJ databases">
        <authorList>
            <person name="Alioto T."/>
            <person name="Alioto T."/>
            <person name="Gomez Garrido J."/>
        </authorList>
    </citation>
    <scope>NUCLEOTIDE SEQUENCE</scope>
</reference>
<gene>
    <name evidence="1" type="ORF">PODLI_1B001469</name>
</gene>
<organism evidence="1 2">
    <name type="scientific">Podarcis lilfordi</name>
    <name type="common">Lilford's wall lizard</name>
    <dbReference type="NCBI Taxonomy" id="74358"/>
    <lineage>
        <taxon>Eukaryota</taxon>
        <taxon>Metazoa</taxon>
        <taxon>Chordata</taxon>
        <taxon>Craniata</taxon>
        <taxon>Vertebrata</taxon>
        <taxon>Euteleostomi</taxon>
        <taxon>Lepidosauria</taxon>
        <taxon>Squamata</taxon>
        <taxon>Bifurcata</taxon>
        <taxon>Unidentata</taxon>
        <taxon>Episquamata</taxon>
        <taxon>Laterata</taxon>
        <taxon>Lacertibaenia</taxon>
        <taxon>Lacertidae</taxon>
        <taxon>Podarcis</taxon>
    </lineage>
</organism>
<keyword evidence="2" id="KW-1185">Reference proteome</keyword>
<sequence length="102" mass="11778">MGIRHPQQHLFLWEPYCKKKLLLLYCGKYFSTADGIHCCLSTELMEGMSAKQRFRQFPIIPLPSATYLCFPKSALKGWGILQRRFFSLGITENLLHSSPANR</sequence>
<proteinExistence type="predicted"/>
<accession>A0AA35P051</accession>
<evidence type="ECO:0000313" key="1">
    <source>
        <dbReference type="EMBL" id="CAI5770154.1"/>
    </source>
</evidence>
<dbReference type="AlphaFoldDB" id="A0AA35P051"/>